<protein>
    <submittedName>
        <fullName evidence="7">Uncharacterized protein</fullName>
    </submittedName>
</protein>
<evidence type="ECO:0000256" key="2">
    <source>
        <dbReference type="ARBA" id="ARBA00022679"/>
    </source>
</evidence>
<evidence type="ECO:0000313" key="7">
    <source>
        <dbReference type="EMBL" id="KAK3485742.1"/>
    </source>
</evidence>
<evidence type="ECO:0000256" key="1">
    <source>
        <dbReference type="ARBA" id="ARBA00004370"/>
    </source>
</evidence>
<evidence type="ECO:0000256" key="5">
    <source>
        <dbReference type="ARBA" id="ARBA00023136"/>
    </source>
</evidence>
<keyword evidence="4" id="KW-1133">Transmembrane helix</keyword>
<dbReference type="RefSeq" id="XP_062688505.1">
    <property type="nucleotide sequence ID" value="XM_062837774.1"/>
</dbReference>
<dbReference type="Proteomes" id="UP001285908">
    <property type="component" value="Unassembled WGS sequence"/>
</dbReference>
<dbReference type="GO" id="GO:0016020">
    <property type="term" value="C:membrane"/>
    <property type="evidence" value="ECO:0007669"/>
    <property type="project" value="UniProtKB-SubCell"/>
</dbReference>
<comment type="subcellular location">
    <subcellularLocation>
        <location evidence="1">Membrane</location>
    </subcellularLocation>
</comment>
<feature type="compositionally biased region" description="Low complexity" evidence="6">
    <location>
        <begin position="14"/>
        <end position="33"/>
    </location>
</feature>
<dbReference type="Pfam" id="PF04488">
    <property type="entry name" value="Gly_transf_sug"/>
    <property type="match status" value="1"/>
</dbReference>
<dbReference type="GeneID" id="87875396"/>
<reference evidence="7 8" key="1">
    <citation type="journal article" date="2023" name="Mol. Phylogenet. Evol.">
        <title>Genome-scale phylogeny and comparative genomics of the fungal order Sordariales.</title>
        <authorList>
            <person name="Hensen N."/>
            <person name="Bonometti L."/>
            <person name="Westerberg I."/>
            <person name="Brannstrom I.O."/>
            <person name="Guillou S."/>
            <person name="Cros-Aarteil S."/>
            <person name="Calhoun S."/>
            <person name="Haridas S."/>
            <person name="Kuo A."/>
            <person name="Mondo S."/>
            <person name="Pangilinan J."/>
            <person name="Riley R."/>
            <person name="LaButti K."/>
            <person name="Andreopoulos B."/>
            <person name="Lipzen A."/>
            <person name="Chen C."/>
            <person name="Yan M."/>
            <person name="Daum C."/>
            <person name="Ng V."/>
            <person name="Clum A."/>
            <person name="Steindorff A."/>
            <person name="Ohm R.A."/>
            <person name="Martin F."/>
            <person name="Silar P."/>
            <person name="Natvig D.O."/>
            <person name="Lalanne C."/>
            <person name="Gautier V."/>
            <person name="Ament-Velasquez S.L."/>
            <person name="Kruys A."/>
            <person name="Hutchinson M.I."/>
            <person name="Powell A.J."/>
            <person name="Barry K."/>
            <person name="Miller A.N."/>
            <person name="Grigoriev I.V."/>
            <person name="Debuchy R."/>
            <person name="Gladieux P."/>
            <person name="Hiltunen Thoren M."/>
            <person name="Johannesson H."/>
        </authorList>
    </citation>
    <scope>NUCLEOTIDE SEQUENCE [LARGE SCALE GENOMIC DNA]</scope>
    <source>
        <strain evidence="7 8">FGSC 10403</strain>
    </source>
</reference>
<comment type="caution">
    <text evidence="7">The sequence shown here is derived from an EMBL/GenBank/DDBJ whole genome shotgun (WGS) entry which is preliminary data.</text>
</comment>
<dbReference type="GO" id="GO:0051999">
    <property type="term" value="P:mannosyl-inositol phosphorylceramide biosynthetic process"/>
    <property type="evidence" value="ECO:0007669"/>
    <property type="project" value="TreeGrafter"/>
</dbReference>
<sequence>MLRVDPTPQAEAKTSISPRPSTKSTTTSETPATRPFPPTGPTYAQEQIPTSSTGYGPATPPAGLETHYEWFLDTYDSYTCPVQRANTLRCFLLRHYGGIYIDPNYGCARDLALLLYYPAWVIDRGHGITGARPNHPDWVMLTESMVTYAWIAVSVPTCYPWQQSRVREG</sequence>
<dbReference type="PANTHER" id="PTHR32385:SF20">
    <property type="entry name" value="MANNOSYL PHOSPHORYLINOSITOL CERAMIDE SYNTHASE CSH1-RELATED"/>
    <property type="match status" value="1"/>
</dbReference>
<evidence type="ECO:0000256" key="3">
    <source>
        <dbReference type="ARBA" id="ARBA00022692"/>
    </source>
</evidence>
<dbReference type="InterPro" id="IPR007577">
    <property type="entry name" value="GlycoTrfase_DXD_sugar-bd_CS"/>
</dbReference>
<keyword evidence="5" id="KW-0472">Membrane</keyword>
<keyword evidence="2" id="KW-0808">Transferase</keyword>
<evidence type="ECO:0000256" key="4">
    <source>
        <dbReference type="ARBA" id="ARBA00022989"/>
    </source>
</evidence>
<dbReference type="InterPro" id="IPR051706">
    <property type="entry name" value="Glycosyltransferase_domain"/>
</dbReference>
<feature type="compositionally biased region" description="Polar residues" evidence="6">
    <location>
        <begin position="42"/>
        <end position="54"/>
    </location>
</feature>
<accession>A0AAJ0HZ64</accession>
<organism evidence="7 8">
    <name type="scientific">Neurospora hispaniola</name>
    <dbReference type="NCBI Taxonomy" id="588809"/>
    <lineage>
        <taxon>Eukaryota</taxon>
        <taxon>Fungi</taxon>
        <taxon>Dikarya</taxon>
        <taxon>Ascomycota</taxon>
        <taxon>Pezizomycotina</taxon>
        <taxon>Sordariomycetes</taxon>
        <taxon>Sordariomycetidae</taxon>
        <taxon>Sordariales</taxon>
        <taxon>Sordariaceae</taxon>
        <taxon>Neurospora</taxon>
    </lineage>
</organism>
<name>A0AAJ0HZ64_9PEZI</name>
<keyword evidence="8" id="KW-1185">Reference proteome</keyword>
<dbReference type="PANTHER" id="PTHR32385">
    <property type="entry name" value="MANNOSYL PHOSPHORYLINOSITOL CERAMIDE SYNTHASE"/>
    <property type="match status" value="1"/>
</dbReference>
<dbReference type="GO" id="GO:0000030">
    <property type="term" value="F:mannosyltransferase activity"/>
    <property type="evidence" value="ECO:0007669"/>
    <property type="project" value="TreeGrafter"/>
</dbReference>
<feature type="region of interest" description="Disordered" evidence="6">
    <location>
        <begin position="1"/>
        <end position="59"/>
    </location>
</feature>
<evidence type="ECO:0000313" key="8">
    <source>
        <dbReference type="Proteomes" id="UP001285908"/>
    </source>
</evidence>
<dbReference type="Gene3D" id="3.90.550.20">
    <property type="match status" value="1"/>
</dbReference>
<gene>
    <name evidence="7" type="ORF">B0T23DRAFT_388779</name>
</gene>
<dbReference type="EMBL" id="JAULSX010000009">
    <property type="protein sequence ID" value="KAK3485742.1"/>
    <property type="molecule type" value="Genomic_DNA"/>
</dbReference>
<keyword evidence="3" id="KW-0812">Transmembrane</keyword>
<dbReference type="AlphaFoldDB" id="A0AAJ0HZ64"/>
<proteinExistence type="predicted"/>
<evidence type="ECO:0000256" key="6">
    <source>
        <dbReference type="SAM" id="MobiDB-lite"/>
    </source>
</evidence>